<feature type="transmembrane region" description="Helical" evidence="1">
    <location>
        <begin position="12"/>
        <end position="32"/>
    </location>
</feature>
<sequence>MDMNRVRHKKYLISHLVLLFLITVMFSYNGLVKSYEKKEVEKEDWREVVYSGWYQNHTIDFKENGVMKNYAIEDEVKTSGIPLYSPIKIKVEHVNGRKVVTEIKW</sequence>
<dbReference type="AlphaFoldDB" id="A0A161R6W6"/>
<proteinExistence type="predicted"/>
<keyword evidence="1" id="KW-0812">Transmembrane</keyword>
<evidence type="ECO:0000313" key="2">
    <source>
        <dbReference type="EMBL" id="KZD71971.1"/>
    </source>
</evidence>
<dbReference type="Proteomes" id="UP000076482">
    <property type="component" value="Unassembled WGS sequence"/>
</dbReference>
<comment type="caution">
    <text evidence="2">The sequence shown here is derived from an EMBL/GenBank/DDBJ whole genome shotgun (WGS) entry which is preliminary data.</text>
</comment>
<accession>A0A161R6W6</accession>
<gene>
    <name evidence="2" type="ORF">B4088_0432</name>
</gene>
<dbReference type="EMBL" id="LJKE01000015">
    <property type="protein sequence ID" value="KZD71971.1"/>
    <property type="molecule type" value="Genomic_DNA"/>
</dbReference>
<evidence type="ECO:0000313" key="3">
    <source>
        <dbReference type="Proteomes" id="UP000076482"/>
    </source>
</evidence>
<reference evidence="2 3" key="1">
    <citation type="submission" date="2015-09" db="EMBL/GenBank/DDBJ databases">
        <title>Bacillus cereus food isolates.</title>
        <authorList>
            <person name="Boekhorst J."/>
        </authorList>
    </citation>
    <scope>NUCLEOTIDE SEQUENCE [LARGE SCALE GENOMIC DNA]</scope>
    <source>
        <strain evidence="2 3">B4088</strain>
    </source>
</reference>
<protein>
    <submittedName>
        <fullName evidence="2">Uncharacterized protein</fullName>
    </submittedName>
</protein>
<keyword evidence="1" id="KW-0472">Membrane</keyword>
<dbReference type="PATRIC" id="fig|1396.535.peg.4183"/>
<organism evidence="2 3">
    <name type="scientific">Bacillus cereus</name>
    <dbReference type="NCBI Taxonomy" id="1396"/>
    <lineage>
        <taxon>Bacteria</taxon>
        <taxon>Bacillati</taxon>
        <taxon>Bacillota</taxon>
        <taxon>Bacilli</taxon>
        <taxon>Bacillales</taxon>
        <taxon>Bacillaceae</taxon>
        <taxon>Bacillus</taxon>
        <taxon>Bacillus cereus group</taxon>
    </lineage>
</organism>
<name>A0A161R6W6_BACCE</name>
<evidence type="ECO:0000256" key="1">
    <source>
        <dbReference type="SAM" id="Phobius"/>
    </source>
</evidence>
<keyword evidence="1" id="KW-1133">Transmembrane helix</keyword>
<dbReference type="RefSeq" id="WP_063259661.1">
    <property type="nucleotide sequence ID" value="NZ_LJKE01000015.1"/>
</dbReference>